<sequence length="264" mass="30950">MSTSNTNMSCNWIILIFLHGILAVQSKKVIARANLNSEDENKIQKKMTALIDTQSGHYENNYEYLFFVTELIVSRLSKKSISAKKSDIKKFQTYNNRRLYLEEQIDNRVDRVNFEMLSLPYGHTCKDFYMQQKSALENAYTKKNSVKQDILNENSKNCPSTNDSDGRNSYNNNNNEQNDNDNPKNDIIENIDAHINSALGHYQNNMEYNERLNDLYMAKQSDWRSSHIVLAVNKFHHYNTRRLELEKQIESHDTRKSVFNEKLS</sequence>
<feature type="region of interest" description="Disordered" evidence="1">
    <location>
        <begin position="152"/>
        <end position="186"/>
    </location>
</feature>
<feature type="compositionally biased region" description="Polar residues" evidence="1">
    <location>
        <begin position="152"/>
        <end position="161"/>
    </location>
</feature>
<reference evidence="4" key="3">
    <citation type="submission" date="2025-08" db="UniProtKB">
        <authorList>
            <consortium name="RefSeq"/>
        </authorList>
    </citation>
    <scope>IDENTIFICATION</scope>
    <source>
        <tissue evidence="4">Whole organism</tissue>
    </source>
</reference>
<organism evidence="3 4">
    <name type="scientific">Drosophila arizonae</name>
    <name type="common">Fruit fly</name>
    <dbReference type="NCBI Taxonomy" id="7263"/>
    <lineage>
        <taxon>Eukaryota</taxon>
        <taxon>Metazoa</taxon>
        <taxon>Ecdysozoa</taxon>
        <taxon>Arthropoda</taxon>
        <taxon>Hexapoda</taxon>
        <taxon>Insecta</taxon>
        <taxon>Pterygota</taxon>
        <taxon>Neoptera</taxon>
        <taxon>Endopterygota</taxon>
        <taxon>Diptera</taxon>
        <taxon>Brachycera</taxon>
        <taxon>Muscomorpha</taxon>
        <taxon>Ephydroidea</taxon>
        <taxon>Drosophilidae</taxon>
        <taxon>Drosophila</taxon>
    </lineage>
</organism>
<gene>
    <name evidence="4" type="primary">LOC108609541</name>
</gene>
<feature type="chain" id="PRO_5046453942" evidence="2">
    <location>
        <begin position="24"/>
        <end position="264"/>
    </location>
</feature>
<dbReference type="RefSeq" id="XP_017856752.1">
    <property type="nucleotide sequence ID" value="XM_018001263.1"/>
</dbReference>
<proteinExistence type="predicted"/>
<evidence type="ECO:0000313" key="3">
    <source>
        <dbReference type="Proteomes" id="UP000694904"/>
    </source>
</evidence>
<feature type="compositionally biased region" description="Low complexity" evidence="1">
    <location>
        <begin position="167"/>
        <end position="177"/>
    </location>
</feature>
<protein>
    <submittedName>
        <fullName evidence="4">Myb-like protein W</fullName>
    </submittedName>
</protein>
<reference evidence="3" key="2">
    <citation type="journal article" date="2016" name="G3 (Bethesda)">
        <title>Genome Evolution in Three Species of Cactophilic Drosophila.</title>
        <authorList>
            <person name="Sanchez-Flores A."/>
            <person name="Penazola F."/>
            <person name="Carpinteyro-Ponce J."/>
            <person name="Nazario-Yepiz N."/>
            <person name="Abreu-Goodger C."/>
            <person name="Machado C.A."/>
            <person name="Markow T.A."/>
        </authorList>
    </citation>
    <scope>NUCLEOTIDE SEQUENCE [LARGE SCALE GENOMIC DNA]</scope>
</reference>
<accession>A0ABM1NP66</accession>
<evidence type="ECO:0000256" key="2">
    <source>
        <dbReference type="SAM" id="SignalP"/>
    </source>
</evidence>
<dbReference type="Proteomes" id="UP000694904">
    <property type="component" value="Chromosome 3"/>
</dbReference>
<keyword evidence="2" id="KW-0732">Signal</keyword>
<keyword evidence="3" id="KW-1185">Reference proteome</keyword>
<evidence type="ECO:0000256" key="1">
    <source>
        <dbReference type="SAM" id="MobiDB-lite"/>
    </source>
</evidence>
<feature type="signal peptide" evidence="2">
    <location>
        <begin position="1"/>
        <end position="23"/>
    </location>
</feature>
<reference evidence="3" key="1">
    <citation type="journal article" date="1997" name="Nucleic Acids Res.">
        <title>tRNAscan-SE: a program for improved detection of transfer RNA genes in genomic sequence.</title>
        <authorList>
            <person name="Lowe T.M."/>
            <person name="Eddy S.R."/>
        </authorList>
    </citation>
    <scope>NUCLEOTIDE SEQUENCE [LARGE SCALE GENOMIC DNA]</scope>
</reference>
<evidence type="ECO:0000313" key="4">
    <source>
        <dbReference type="RefSeq" id="XP_017856752.1"/>
    </source>
</evidence>
<name>A0ABM1NP66_DROAR</name>
<dbReference type="GeneID" id="108609541"/>